<dbReference type="GO" id="GO:0012507">
    <property type="term" value="C:ER to Golgi transport vesicle membrane"/>
    <property type="evidence" value="ECO:0007669"/>
    <property type="project" value="TreeGrafter"/>
</dbReference>
<feature type="domain" description="OCRE" evidence="13">
    <location>
        <begin position="185"/>
        <end position="223"/>
    </location>
</feature>
<dbReference type="OrthoDB" id="8918678at2759"/>
<keyword evidence="5" id="KW-0813">Transport</keyword>
<sequence>MLEDNSKDTSIESKKKLPADDPIPFFQDVDDSKDFFSTILAKDSIENEAPLVSNQTAPSYTPNQGISQLNPKKTLNPDGLNFFDLIGDKNEFEANNSILEDGYSVVPENSTVDSSINANKNVSYTDSVFYSQNSTNYSTQDQNPLGYSLDNFDSQNSALGHSQAISNQINEIYTDPSQYLPFNIIYDENSSQYYDEYTGHYYDADYQQFFNNDTQEWYYYDENNIPIIIPTEPYNEDNFTSDPNFVSNPLRPEYDEFNESLLENSESYNQNLQQDLDLIPNSQIEDPSIVPLKSLEKKDDSFFVNSTTHQDSPVEPSDKDSDLSHLKTPEKSKILIQTKNNSELSTPNLGIFFSGDEDFSLHEEFLEKPIDLIEPSSISPPVSNSQDSNNDSSHNLPEASQEISSDFEKIVSKTGNIQSSNIDSDLHTASNLESSKDTFSLGNTTRLVEEENLFSQVISSNKTQSDDIIDTTSKQMDSLDELEDSNIKKIEKLSDFEDINFSKSEMKSETTKSLNPVLDGENKNPSSPPHQVSENPPIKDPISSPGNAYNDHGISIDAAKSKNQLDIDSLDIESINHNPYAPSEDVGFSSKPSNLDDILIDKQSIAELSANNNALEVTNTPLDHFIDQKSVPKSQIEGMKTSDYSDDLVIENSPDFLSESGPLTSVVLSNEKPNLLADKSYPSGNLNMIVDNPQEDIQVESNDNTDISKILPEPKVDQEQKSEISSNNQDIHISGLSDINEVPSSGNNHNNFPENDSNKHELLSDAHHGVGDISQLNVSSIHSDFKDNHSLNNNPYAKEQDNDIFQNIKNSYPISKKDFLDSKFDQRIVDGYDIQSNPPPKSDQPSMAKGAENNLSNNNEPLPNLENQYSNSLKYEYDHQYQETKDQAENPSNYYDLSLDASSQHHSNPNQEYYQHKENSDNFEIRQYELPNSGYEIGDNGENYADQNQYYNYDAPYYGAQNITQNEDGLYFEQNGDQQAQAGIFNTDGAQYTENGLPTQESVQYYGDGVSTHDNAYYQDLNFENQDYQHYQTTEFDYQNIDQNQKARYINQSSDHYQSSEFINQNAAQFNDQEFSDQHQYVPYSEQQYQGQIYNEFNSVDLSQHQNQHPFTEPNGDYTETFMPPSYENQEQINYHSNDLTMNRNFEFGESNSNDHYGFQDAPFEGDQLLQHNLNPHPIISFGFGGTLVSVFHKINNPDDLNEVSSINIHKISDLIPIQCAALPDIEHLVFDGRLGKDDVSNAISLAYSKCEVGVKEAEVTNSWKLKNKSSGEKLIVNNEPSLKSLKNPGHDIEESLYKKLIWLALETVLGGKNLTEKSEKNPVQMLVTSLKSIGNFNINSVKRASIQNTTQNSVSLPEGDISSNSDFFNQENSKFVIKLEEFLLLGDRYKAVEFAISKNLWTHALIISTCVSPEVWQSTVSKYTLFLAKSIESQIQDDTKITKSQIYALGVQYRLFSGSKNNALLEGEFVDPSLYQSNQTPNIDQNKESQSSEKSWNEVWSDTLSIILANFASGYSSAILDLGNNLRESSNTVAAQLCYVLSSSPSSVFQMDELRTPKWPLIGSPVSVQFSEKGQSNFISSKIRPSHNLVWTRFTELNLMWSEIYEISQISSNVQNLNSVSQNSNLNKAPTKPDLKTPEIPIKRQCIFIPHLQLYKISYALWLIDCGYGELALKYCDATLRILSFEPWSGPMENVRYILIMYLKDLQVRLVESGVPSLPVYDSKLKQNTSDVVNNQALSSKNWLKLSVPKPSLTSIFNAFDSSIDKLIVGSSAGTSENPGWHNGSKPIPPKNGSSNGPKSTISENVYSSKWELGPDKYSIPADLKSSKIVDKSISTGLSQLGATEYRSNLYNKYSGSDILGRTNSSPMLKSASQMSSGTMPETDLYEQNADGGLSIYGSQDNSQNFIPHQGHNPMPGDSGLYNLNNTNYQGRYSLDSDRPTSFAINRNEIGLSGVSDDNGKTLNMKATPNFPKSSTKDIRSKMAMKKISSRSKYAIDPQFDLSSDKKVLPNKINSQQGSLVNLPKAGSLLIFDSQDDLGVNNNLNIPPKSENQNFNSAQATSLSKNNENSSLDDDDFLGFGNKSLKKKNQKIGNANEFEANSNGGSDSRDEKTLNTPSNNTLKQKDPITSESSKPTSRFGLSLLKGLFWYAGGPQGGKSGIQADLGEKNSFVYDPSLKEWVNKADKSDSQSSNNSSSLPPPPRIPPPPSKPADNNRMSPHSENSMESLASSSAPPTILSSTDSLNHQSMHQNYQSSRHPPISQAHVQPPKGYSSIIQNGYHNTRQSNQVTTDIDRDAPIGLGLNQSLHANQMQQVTEGTPESFSSFSSYAVNSPIQGLDDGINFGGIASPSGENGHMRVNSPLTNASISRSGTPVGAPPRPGGRSGAGSRSARNKYVDVFNQTSE</sequence>
<dbReference type="GO" id="GO:0070973">
    <property type="term" value="P:protein localization to endoplasmic reticulum exit site"/>
    <property type="evidence" value="ECO:0007669"/>
    <property type="project" value="TreeGrafter"/>
</dbReference>
<comment type="subcellular location">
    <subcellularLocation>
        <location evidence="1">Endoplasmic reticulum</location>
    </subcellularLocation>
</comment>
<organism evidence="14 15">
    <name type="scientific">Smittium mucronatum</name>
    <dbReference type="NCBI Taxonomy" id="133383"/>
    <lineage>
        <taxon>Eukaryota</taxon>
        <taxon>Fungi</taxon>
        <taxon>Fungi incertae sedis</taxon>
        <taxon>Zoopagomycota</taxon>
        <taxon>Kickxellomycotina</taxon>
        <taxon>Harpellomycetes</taxon>
        <taxon>Harpellales</taxon>
        <taxon>Legeriomycetaceae</taxon>
        <taxon>Smittium</taxon>
    </lineage>
</organism>
<feature type="region of interest" description="Disordered" evidence="11">
    <location>
        <begin position="880"/>
        <end position="913"/>
    </location>
</feature>
<evidence type="ECO:0000256" key="3">
    <source>
        <dbReference type="ARBA" id="ARBA00020746"/>
    </source>
</evidence>
<feature type="compositionally biased region" description="Basic and acidic residues" evidence="11">
    <location>
        <begin position="316"/>
        <end position="333"/>
    </location>
</feature>
<dbReference type="Gene3D" id="1.25.40.1030">
    <property type="match status" value="1"/>
</dbReference>
<feature type="compositionally biased region" description="Polar residues" evidence="11">
    <location>
        <begin position="1962"/>
        <end position="1975"/>
    </location>
</feature>
<feature type="compositionally biased region" description="Polar residues" evidence="11">
    <location>
        <begin position="2043"/>
        <end position="2071"/>
    </location>
</feature>
<feature type="compositionally biased region" description="Low complexity" evidence="11">
    <location>
        <begin position="852"/>
        <end position="867"/>
    </location>
</feature>
<feature type="region of interest" description="Disordered" evidence="11">
    <location>
        <begin position="52"/>
        <end position="73"/>
    </location>
</feature>
<feature type="region of interest" description="Disordered" evidence="11">
    <location>
        <begin position="2092"/>
        <end position="2137"/>
    </location>
</feature>
<reference evidence="14 15" key="1">
    <citation type="journal article" date="2016" name="Mol. Biol. Evol.">
        <title>Genome-Wide Survey of Gut Fungi (Harpellales) Reveals the First Horizontally Transferred Ubiquitin Gene from a Mosquito Host.</title>
        <authorList>
            <person name="Wang Y."/>
            <person name="White M.M."/>
            <person name="Kvist S."/>
            <person name="Moncalvo J.M."/>
        </authorList>
    </citation>
    <scope>NUCLEOTIDE SEQUENCE [LARGE SCALE GENOMIC DNA]</scope>
    <source>
        <strain evidence="14 15">ALG-7-W6</strain>
    </source>
</reference>
<evidence type="ECO:0000313" key="15">
    <source>
        <dbReference type="Proteomes" id="UP000187455"/>
    </source>
</evidence>
<evidence type="ECO:0000256" key="5">
    <source>
        <dbReference type="ARBA" id="ARBA00022448"/>
    </source>
</evidence>
<keyword evidence="7" id="KW-0931">ER-Golgi transport</keyword>
<feature type="compositionally biased region" description="Polar residues" evidence="11">
    <location>
        <begin position="2238"/>
        <end position="2258"/>
    </location>
</feature>
<feature type="region of interest" description="Disordered" evidence="11">
    <location>
        <begin position="1962"/>
        <end position="1981"/>
    </location>
</feature>
<evidence type="ECO:0000256" key="7">
    <source>
        <dbReference type="ARBA" id="ARBA00022892"/>
    </source>
</evidence>
<evidence type="ECO:0000256" key="4">
    <source>
        <dbReference type="ARBA" id="ARBA00021659"/>
    </source>
</evidence>
<evidence type="ECO:0000256" key="10">
    <source>
        <dbReference type="ARBA" id="ARBA00030878"/>
    </source>
</evidence>
<feature type="compositionally biased region" description="Low complexity" evidence="11">
    <location>
        <begin position="383"/>
        <end position="395"/>
    </location>
</feature>
<dbReference type="Proteomes" id="UP000187455">
    <property type="component" value="Unassembled WGS sequence"/>
</dbReference>
<dbReference type="Pfam" id="PF17780">
    <property type="entry name" value="OCRE"/>
    <property type="match status" value="1"/>
</dbReference>
<gene>
    <name evidence="14" type="ORF">AYI68_g3868</name>
</gene>
<keyword evidence="6" id="KW-0256">Endoplasmic reticulum</keyword>
<dbReference type="STRING" id="133383.A0A1R0GYQ4"/>
<name>A0A1R0GYQ4_9FUNG</name>
<feature type="compositionally biased region" description="Low complexity" evidence="11">
    <location>
        <begin position="2222"/>
        <end position="2234"/>
    </location>
</feature>
<feature type="compositionally biased region" description="Basic and acidic residues" evidence="11">
    <location>
        <begin position="1"/>
        <end position="19"/>
    </location>
</feature>
<evidence type="ECO:0000259" key="13">
    <source>
        <dbReference type="Pfam" id="PF17780"/>
    </source>
</evidence>
<feature type="compositionally biased region" description="Polar residues" evidence="11">
    <location>
        <begin position="2362"/>
        <end position="2373"/>
    </location>
</feature>
<evidence type="ECO:0000256" key="2">
    <source>
        <dbReference type="ARBA" id="ARBA00005927"/>
    </source>
</evidence>
<feature type="region of interest" description="Disordered" evidence="11">
    <location>
        <begin position="374"/>
        <end position="403"/>
    </location>
</feature>
<feature type="domain" description="Sec16 Sec23-binding" evidence="12">
    <location>
        <begin position="1381"/>
        <end position="1568"/>
    </location>
</feature>
<dbReference type="Pfam" id="PF12931">
    <property type="entry name" value="TPR_Sec16"/>
    <property type="match status" value="2"/>
</dbReference>
<feature type="compositionally biased region" description="Pro residues" evidence="11">
    <location>
        <begin position="2199"/>
        <end position="2211"/>
    </location>
</feature>
<evidence type="ECO:0000259" key="12">
    <source>
        <dbReference type="Pfam" id="PF12931"/>
    </source>
</evidence>
<dbReference type="PANTHER" id="PTHR13402">
    <property type="entry name" value="RGPR-RELATED"/>
    <property type="match status" value="1"/>
</dbReference>
<dbReference type="GO" id="GO:0007030">
    <property type="term" value="P:Golgi organization"/>
    <property type="evidence" value="ECO:0007669"/>
    <property type="project" value="TreeGrafter"/>
</dbReference>
<feature type="region of interest" description="Disordered" evidence="11">
    <location>
        <begin position="831"/>
        <end position="867"/>
    </location>
</feature>
<evidence type="ECO:0000256" key="1">
    <source>
        <dbReference type="ARBA" id="ARBA00004240"/>
    </source>
</evidence>
<dbReference type="PANTHER" id="PTHR13402:SF6">
    <property type="entry name" value="SECRETORY 16, ISOFORM I"/>
    <property type="match status" value="1"/>
</dbReference>
<evidence type="ECO:0000256" key="8">
    <source>
        <dbReference type="ARBA" id="ARBA00024687"/>
    </source>
</evidence>
<dbReference type="InterPro" id="IPR024298">
    <property type="entry name" value="Sec16_Sec23-bd"/>
</dbReference>
<keyword evidence="15" id="KW-1185">Reference proteome</keyword>
<feature type="region of interest" description="Disordered" evidence="11">
    <location>
        <begin position="504"/>
        <end position="553"/>
    </location>
</feature>
<feature type="domain" description="Sec16 Sec23-binding" evidence="12">
    <location>
        <begin position="1644"/>
        <end position="1771"/>
    </location>
</feature>
<comment type="similarity">
    <text evidence="2">Belongs to the SEC16 family.</text>
</comment>
<dbReference type="GO" id="GO:0016192">
    <property type="term" value="P:vesicle-mediated transport"/>
    <property type="evidence" value="ECO:0007669"/>
    <property type="project" value="UniProtKB-KW"/>
</dbReference>
<evidence type="ECO:0000313" key="14">
    <source>
        <dbReference type="EMBL" id="OLY82020.1"/>
    </source>
</evidence>
<feature type="compositionally biased region" description="Polar residues" evidence="11">
    <location>
        <begin position="889"/>
        <end position="913"/>
    </location>
</feature>
<protein>
    <recommendedName>
        <fullName evidence="4">COPII coat assembly protein SEC16</fullName>
    </recommendedName>
    <alternativeName>
        <fullName evidence="3">COPII coat assembly protein sec16</fullName>
    </alternativeName>
    <alternativeName>
        <fullName evidence="9 10">protein transport protein SEC16</fullName>
    </alternativeName>
</protein>
<evidence type="ECO:0000256" key="11">
    <source>
        <dbReference type="SAM" id="MobiDB-lite"/>
    </source>
</evidence>
<feature type="region of interest" description="Disordered" evidence="11">
    <location>
        <begin position="1776"/>
        <end position="1802"/>
    </location>
</feature>
<evidence type="ECO:0000256" key="6">
    <source>
        <dbReference type="ARBA" id="ARBA00022824"/>
    </source>
</evidence>
<feature type="region of interest" description="Disordered" evidence="11">
    <location>
        <begin position="1"/>
        <end position="25"/>
    </location>
</feature>
<accession>A0A1R0GYQ4</accession>
<dbReference type="GO" id="GO:0070971">
    <property type="term" value="C:endoplasmic reticulum exit site"/>
    <property type="evidence" value="ECO:0007669"/>
    <property type="project" value="TreeGrafter"/>
</dbReference>
<feature type="region of interest" description="Disordered" evidence="11">
    <location>
        <begin position="2043"/>
        <end position="2076"/>
    </location>
</feature>
<feature type="region of interest" description="Disordered" evidence="11">
    <location>
        <begin position="2183"/>
        <end position="2278"/>
    </location>
</feature>
<dbReference type="InterPro" id="IPR041591">
    <property type="entry name" value="OCRE"/>
</dbReference>
<evidence type="ECO:0000256" key="9">
    <source>
        <dbReference type="ARBA" id="ARBA00030650"/>
    </source>
</evidence>
<feature type="compositionally biased region" description="Polar residues" evidence="11">
    <location>
        <begin position="1793"/>
        <end position="1802"/>
    </location>
</feature>
<feature type="compositionally biased region" description="Polar residues" evidence="11">
    <location>
        <begin position="523"/>
        <end position="534"/>
    </location>
</feature>
<feature type="region of interest" description="Disordered" evidence="11">
    <location>
        <begin position="305"/>
        <end position="339"/>
    </location>
</feature>
<proteinExistence type="inferred from homology"/>
<comment type="function">
    <text evidence="8">Involved in the initiation of assembly of the COPII coat required for the formation of transport vesicles from the endoplasmic reticulum (ER) and the selection of cargo molecules. Also involved in autophagy.</text>
</comment>
<comment type="caution">
    <text evidence="14">The sequence shown here is derived from an EMBL/GenBank/DDBJ whole genome shotgun (WGS) entry which is preliminary data.</text>
</comment>
<dbReference type="EMBL" id="LSSL01001987">
    <property type="protein sequence ID" value="OLY82020.1"/>
    <property type="molecule type" value="Genomic_DNA"/>
</dbReference>
<feature type="region of interest" description="Disordered" evidence="11">
    <location>
        <begin position="2354"/>
        <end position="2406"/>
    </location>
</feature>